<dbReference type="EMBL" id="JBHUOJ010000010">
    <property type="protein sequence ID" value="MFD2832911.1"/>
    <property type="molecule type" value="Genomic_DNA"/>
</dbReference>
<dbReference type="PANTHER" id="PTHR12149:SF8">
    <property type="entry name" value="PROTEIN-RIBULOSAMINE 3-KINASE"/>
    <property type="match status" value="1"/>
</dbReference>
<dbReference type="InterPro" id="IPR016477">
    <property type="entry name" value="Fructo-/Ketosamine-3-kinase"/>
</dbReference>
<evidence type="ECO:0000256" key="1">
    <source>
        <dbReference type="ARBA" id="ARBA00009460"/>
    </source>
</evidence>
<feature type="domain" description="Protein kinase" evidence="3">
    <location>
        <begin position="20"/>
        <end position="285"/>
    </location>
</feature>
<dbReference type="PIRSF" id="PIRSF006221">
    <property type="entry name" value="Ketosamine-3-kinase"/>
    <property type="match status" value="1"/>
</dbReference>
<dbReference type="PANTHER" id="PTHR12149">
    <property type="entry name" value="FRUCTOSAMINE 3 KINASE-RELATED PROTEIN"/>
    <property type="match status" value="1"/>
</dbReference>
<dbReference type="InterPro" id="IPR011009">
    <property type="entry name" value="Kinase-like_dom_sf"/>
</dbReference>
<evidence type="ECO:0000259" key="3">
    <source>
        <dbReference type="PROSITE" id="PS50011"/>
    </source>
</evidence>
<comment type="similarity">
    <text evidence="1 2">Belongs to the fructosamine kinase family.</text>
</comment>
<dbReference type="PROSITE" id="PS50011">
    <property type="entry name" value="PROTEIN_KINASE_DOM"/>
    <property type="match status" value="1"/>
</dbReference>
<dbReference type="SUPFAM" id="SSF56112">
    <property type="entry name" value="Protein kinase-like (PK-like)"/>
    <property type="match status" value="1"/>
</dbReference>
<dbReference type="GO" id="GO:0016301">
    <property type="term" value="F:kinase activity"/>
    <property type="evidence" value="ECO:0007669"/>
    <property type="project" value="UniProtKB-KW"/>
</dbReference>
<accession>A0ABW5X1E5</accession>
<dbReference type="RefSeq" id="WP_251742671.1">
    <property type="nucleotide sequence ID" value="NZ_JBHUOJ010000010.1"/>
</dbReference>
<reference evidence="5" key="1">
    <citation type="journal article" date="2019" name="Int. J. Syst. Evol. Microbiol.">
        <title>The Global Catalogue of Microorganisms (GCM) 10K type strain sequencing project: providing services to taxonomists for standard genome sequencing and annotation.</title>
        <authorList>
            <consortium name="The Broad Institute Genomics Platform"/>
            <consortium name="The Broad Institute Genome Sequencing Center for Infectious Disease"/>
            <person name="Wu L."/>
            <person name="Ma J."/>
        </authorList>
    </citation>
    <scope>NUCLEOTIDE SEQUENCE [LARGE SCALE GENOMIC DNA]</scope>
    <source>
        <strain evidence="5">KCTC 52925</strain>
    </source>
</reference>
<evidence type="ECO:0000313" key="5">
    <source>
        <dbReference type="Proteomes" id="UP001597438"/>
    </source>
</evidence>
<dbReference type="Gene3D" id="3.90.1200.10">
    <property type="match status" value="1"/>
</dbReference>
<protein>
    <submittedName>
        <fullName evidence="4">Fructosamine kinase family protein</fullName>
    </submittedName>
</protein>
<evidence type="ECO:0000256" key="2">
    <source>
        <dbReference type="PIRNR" id="PIRNR006221"/>
    </source>
</evidence>
<dbReference type="Proteomes" id="UP001597438">
    <property type="component" value="Unassembled WGS sequence"/>
</dbReference>
<keyword evidence="5" id="KW-1185">Reference proteome</keyword>
<gene>
    <name evidence="4" type="ORF">ACFSYS_06380</name>
</gene>
<dbReference type="InterPro" id="IPR000719">
    <property type="entry name" value="Prot_kinase_dom"/>
</dbReference>
<keyword evidence="2 4" id="KW-0418">Kinase</keyword>
<comment type="caution">
    <text evidence="4">The sequence shown here is derived from an EMBL/GenBank/DDBJ whole genome shotgun (WGS) entry which is preliminary data.</text>
</comment>
<name>A0ABW5X1E5_9FLAO</name>
<evidence type="ECO:0000313" key="4">
    <source>
        <dbReference type="EMBL" id="MFD2832911.1"/>
    </source>
</evidence>
<sequence length="285" mass="32882">MSGSKQNTLSLIAEENNLELKHYKTLSGGDINAVYLIETTSEKFVVKLNDRKKFPGMFQAEKTGLEALRKPEIFNIPQPISCGEIGTESYLLLEYIPTGKPSGNFWKDFGRKLAELHKNTREYFGFDSDNYIGSLPQYNDKKDSAADFYIEMRLEPQIKMAQDRGYHLPISSAFYKNCRNEIPQEKSSLIHGDLWNGNYLVSEKGQACLIDPATAFAPREMDLGMMKLFGGFTEGLFSEYENYFPLQPGWKDRLDFWQLYYLLVHFNLFGEGYKRQVIQILQKYS</sequence>
<organism evidence="4 5">
    <name type="scientific">Christiangramia antarctica</name>
    <dbReference type="NCBI Taxonomy" id="2058158"/>
    <lineage>
        <taxon>Bacteria</taxon>
        <taxon>Pseudomonadati</taxon>
        <taxon>Bacteroidota</taxon>
        <taxon>Flavobacteriia</taxon>
        <taxon>Flavobacteriales</taxon>
        <taxon>Flavobacteriaceae</taxon>
        <taxon>Christiangramia</taxon>
    </lineage>
</organism>
<proteinExistence type="inferred from homology"/>
<keyword evidence="2" id="KW-0808">Transferase</keyword>
<dbReference type="Gene3D" id="3.30.200.20">
    <property type="entry name" value="Phosphorylase Kinase, domain 1"/>
    <property type="match status" value="1"/>
</dbReference>
<dbReference type="Pfam" id="PF03881">
    <property type="entry name" value="Fructosamin_kin"/>
    <property type="match status" value="1"/>
</dbReference>